<dbReference type="PANTHER" id="PTHR39244">
    <property type="entry name" value="NATTERIN-4"/>
    <property type="match status" value="1"/>
</dbReference>
<accession>A0A6P5SU31</accession>
<organism evidence="2 3">
    <name type="scientific">Prunus avium</name>
    <name type="common">Cherry</name>
    <name type="synonym">Cerasus avium</name>
    <dbReference type="NCBI Taxonomy" id="42229"/>
    <lineage>
        <taxon>Eukaryota</taxon>
        <taxon>Viridiplantae</taxon>
        <taxon>Streptophyta</taxon>
        <taxon>Embryophyta</taxon>
        <taxon>Tracheophyta</taxon>
        <taxon>Spermatophyta</taxon>
        <taxon>Magnoliopsida</taxon>
        <taxon>eudicotyledons</taxon>
        <taxon>Gunneridae</taxon>
        <taxon>Pentapetalae</taxon>
        <taxon>rosids</taxon>
        <taxon>fabids</taxon>
        <taxon>Rosales</taxon>
        <taxon>Rosaceae</taxon>
        <taxon>Amygdaloideae</taxon>
        <taxon>Amygdaleae</taxon>
        <taxon>Prunus</taxon>
    </lineage>
</organism>
<dbReference type="CDD" id="cd20216">
    <property type="entry name" value="PFM_HFR-2-like"/>
    <property type="match status" value="1"/>
</dbReference>
<evidence type="ECO:0000313" key="3">
    <source>
        <dbReference type="RefSeq" id="XP_021817687.1"/>
    </source>
</evidence>
<keyword evidence="2" id="KW-1185">Reference proteome</keyword>
<name>A0A6P5SU31_PRUAV</name>
<dbReference type="AlphaFoldDB" id="A0A6P5SU31"/>
<dbReference type="KEGG" id="pavi:110759858"/>
<dbReference type="Proteomes" id="UP000515124">
    <property type="component" value="Unplaced"/>
</dbReference>
<proteinExistence type="predicted"/>
<evidence type="ECO:0000259" key="1">
    <source>
        <dbReference type="SMART" id="SM00791"/>
    </source>
</evidence>
<feature type="domain" description="Agglutinin" evidence="1">
    <location>
        <begin position="189"/>
        <end position="331"/>
    </location>
</feature>
<dbReference type="Gene3D" id="2.80.10.50">
    <property type="match status" value="2"/>
</dbReference>
<sequence>MATLPRFVVLRSSSNHKHLHYIHDEDEKKVPVAGFLKFSGENIGSHYSKFELERAKSSQNEGLLHIRCCYNNKYWVRLQGTDKFHKEALIVAGADEPEEDRSKTTCTLFEPIYEREDSCCDGDDGDFSSFNSDIKVFPLQFRHVQLGSYASLCRKNNACKEGLHAAPLAASASSREADMMATDWDSLPMRLPRYVAFKGCNGKYLSARMIDGRVYLLFESDDLGDQTVRSDVWAKQLGIHRIISTSLFGIWRLTKDDWICPDLDNFSLDNLIKDDWYTFFWPLKVGDNLIALRSMRNKNFCRPVTAGDDITSGLKADVPTIHAEAYLEVVELVVLRKIYNVNFRLRHARVYNKKVVEMAIGEAVNHAEESHAIEVKLSYTKTRSNSWNSSFSSMLKLGVKSSIDAGLPVIADGGKIEIEFAGIVQRGRNESTVVTDSIKEAVCKVVVPAMTTVKVRLLATEAWCDVPFSYSQRDTLTTGQTITSDKDDGVYTGVNTFDFNFDTRKEKL</sequence>
<dbReference type="InterPro" id="IPR008998">
    <property type="entry name" value="Agglutinin"/>
</dbReference>
<gene>
    <name evidence="3" type="primary">LOC110759858</name>
</gene>
<dbReference type="PANTHER" id="PTHR39244:SF5">
    <property type="entry name" value="NATTERIN-3-LIKE"/>
    <property type="match status" value="1"/>
</dbReference>
<dbReference type="SMART" id="SM00791">
    <property type="entry name" value="Agglutinin"/>
    <property type="match status" value="1"/>
</dbReference>
<dbReference type="Gene3D" id="2.170.15.10">
    <property type="entry name" value="Proaerolysin, chain A, domain 3"/>
    <property type="match status" value="1"/>
</dbReference>
<dbReference type="SUPFAM" id="SSF50382">
    <property type="entry name" value="Agglutinin"/>
    <property type="match status" value="2"/>
</dbReference>
<dbReference type="GeneID" id="110759858"/>
<dbReference type="InterPro" id="IPR036242">
    <property type="entry name" value="Agglutinin_dom_sf"/>
</dbReference>
<reference evidence="3" key="1">
    <citation type="submission" date="2025-08" db="UniProtKB">
        <authorList>
            <consortium name="RefSeq"/>
        </authorList>
    </citation>
    <scope>IDENTIFICATION</scope>
</reference>
<dbReference type="Pfam" id="PF07468">
    <property type="entry name" value="Agglutinin"/>
    <property type="match status" value="1"/>
</dbReference>
<dbReference type="RefSeq" id="XP_021817687.1">
    <property type="nucleotide sequence ID" value="XM_021961995.1"/>
</dbReference>
<evidence type="ECO:0000313" key="2">
    <source>
        <dbReference type="Proteomes" id="UP000515124"/>
    </source>
</evidence>
<protein>
    <submittedName>
        <fullName evidence="3">Uncharacterized protein LOC110759858</fullName>
    </submittedName>
</protein>
<dbReference type="SUPFAM" id="SSF56973">
    <property type="entry name" value="Aerolisin/ETX pore-forming domain"/>
    <property type="match status" value="1"/>
</dbReference>
<dbReference type="InterPro" id="IPR053237">
    <property type="entry name" value="Natterin_C"/>
</dbReference>